<keyword evidence="2" id="KW-1185">Reference proteome</keyword>
<dbReference type="Pfam" id="PF07366">
    <property type="entry name" value="SnoaL"/>
    <property type="match status" value="1"/>
</dbReference>
<dbReference type="Gene3D" id="3.10.450.50">
    <property type="match status" value="1"/>
</dbReference>
<organism evidence="1 2">
    <name type="scientific">Cryptosporangium minutisporangium</name>
    <dbReference type="NCBI Taxonomy" id="113569"/>
    <lineage>
        <taxon>Bacteria</taxon>
        <taxon>Bacillati</taxon>
        <taxon>Actinomycetota</taxon>
        <taxon>Actinomycetes</taxon>
        <taxon>Cryptosporangiales</taxon>
        <taxon>Cryptosporangiaceae</taxon>
        <taxon>Cryptosporangium</taxon>
    </lineage>
</organism>
<reference evidence="2" key="1">
    <citation type="journal article" date="2019" name="Int. J. Syst. Evol. Microbiol.">
        <title>The Global Catalogue of Microorganisms (GCM) 10K type strain sequencing project: providing services to taxonomists for standard genome sequencing and annotation.</title>
        <authorList>
            <consortium name="The Broad Institute Genomics Platform"/>
            <consortium name="The Broad Institute Genome Sequencing Center for Infectious Disease"/>
            <person name="Wu L."/>
            <person name="Ma J."/>
        </authorList>
    </citation>
    <scope>NUCLEOTIDE SEQUENCE [LARGE SCALE GENOMIC DNA]</scope>
    <source>
        <strain evidence="2">JCM 9458</strain>
    </source>
</reference>
<gene>
    <name evidence="1" type="ORF">GCM10020369_01160</name>
</gene>
<dbReference type="RefSeq" id="WP_345725902.1">
    <property type="nucleotide sequence ID" value="NZ_BAAAYN010000001.1"/>
</dbReference>
<proteinExistence type="predicted"/>
<dbReference type="SUPFAM" id="SSF54427">
    <property type="entry name" value="NTF2-like"/>
    <property type="match status" value="1"/>
</dbReference>
<evidence type="ECO:0000313" key="2">
    <source>
        <dbReference type="Proteomes" id="UP001501676"/>
    </source>
</evidence>
<sequence length="129" mass="14111">MSPSQKAAARSVFAVWTNGDLDALDAVVAPDVVHHDPYDPHGAHGLAGMKQSIADRRRAYPDLTFTIERQVAEDDTVATHWTAGMTHDGKRVTLSGITIDRFADGKIVEAWRVIDMLGFRRQIGAPSSE</sequence>
<dbReference type="PANTHER" id="PTHR38436">
    <property type="entry name" value="POLYKETIDE CYCLASE SNOAL-LIKE DOMAIN"/>
    <property type="match status" value="1"/>
</dbReference>
<dbReference type="InterPro" id="IPR009959">
    <property type="entry name" value="Cyclase_SnoaL-like"/>
</dbReference>
<dbReference type="Proteomes" id="UP001501676">
    <property type="component" value="Unassembled WGS sequence"/>
</dbReference>
<protein>
    <recommendedName>
        <fullName evidence="3">Ester cyclase</fullName>
    </recommendedName>
</protein>
<name>A0ABP6SPQ9_9ACTN</name>
<comment type="caution">
    <text evidence="1">The sequence shown here is derived from an EMBL/GenBank/DDBJ whole genome shotgun (WGS) entry which is preliminary data.</text>
</comment>
<dbReference type="PANTHER" id="PTHR38436:SF1">
    <property type="entry name" value="ESTER CYCLASE"/>
    <property type="match status" value="1"/>
</dbReference>
<accession>A0ABP6SPQ9</accession>
<evidence type="ECO:0008006" key="3">
    <source>
        <dbReference type="Google" id="ProtNLM"/>
    </source>
</evidence>
<dbReference type="InterPro" id="IPR032710">
    <property type="entry name" value="NTF2-like_dom_sf"/>
</dbReference>
<evidence type="ECO:0000313" key="1">
    <source>
        <dbReference type="EMBL" id="GAA3381803.1"/>
    </source>
</evidence>
<dbReference type="EMBL" id="BAAAYN010000001">
    <property type="protein sequence ID" value="GAA3381803.1"/>
    <property type="molecule type" value="Genomic_DNA"/>
</dbReference>